<evidence type="ECO:0000256" key="1">
    <source>
        <dbReference type="ARBA" id="ARBA00004496"/>
    </source>
</evidence>
<comment type="similarity">
    <text evidence="3 9">Belongs to the transaldolase family. Type 3B subfamily.</text>
</comment>
<evidence type="ECO:0000313" key="10">
    <source>
        <dbReference type="EMBL" id="VDS07366.1"/>
    </source>
</evidence>
<dbReference type="CDD" id="cd00956">
    <property type="entry name" value="Transaldolase_FSA"/>
    <property type="match status" value="1"/>
</dbReference>
<comment type="catalytic activity">
    <reaction evidence="8 9">
        <text>D-sedoheptulose 7-phosphate + D-glyceraldehyde 3-phosphate = D-erythrose 4-phosphate + beta-D-fructose 6-phosphate</text>
        <dbReference type="Rhea" id="RHEA:17053"/>
        <dbReference type="ChEBI" id="CHEBI:16897"/>
        <dbReference type="ChEBI" id="CHEBI:57483"/>
        <dbReference type="ChEBI" id="CHEBI:57634"/>
        <dbReference type="ChEBI" id="CHEBI:59776"/>
        <dbReference type="EC" id="2.2.1.2"/>
    </reaction>
</comment>
<dbReference type="GO" id="GO:0042182">
    <property type="term" value="P:ketone catabolic process"/>
    <property type="evidence" value="ECO:0007669"/>
    <property type="project" value="UniProtKB-ARBA"/>
</dbReference>
<reference evidence="10 11" key="1">
    <citation type="submission" date="2018-12" db="EMBL/GenBank/DDBJ databases">
        <authorList>
            <person name="Criscuolo A."/>
        </authorList>
    </citation>
    <scope>NUCLEOTIDE SEQUENCE [LARGE SCALE GENOMIC DNA]</scope>
    <source>
        <strain evidence="10">ACIP1116241</strain>
    </source>
</reference>
<dbReference type="InterPro" id="IPR018225">
    <property type="entry name" value="Transaldolase_AS"/>
</dbReference>
<evidence type="ECO:0000256" key="6">
    <source>
        <dbReference type="ARBA" id="ARBA00023126"/>
    </source>
</evidence>
<evidence type="ECO:0000256" key="9">
    <source>
        <dbReference type="HAMAP-Rule" id="MF_00494"/>
    </source>
</evidence>
<dbReference type="EC" id="2.2.1.2" evidence="9"/>
<dbReference type="PANTHER" id="PTHR10683">
    <property type="entry name" value="TRANSALDOLASE"/>
    <property type="match status" value="1"/>
</dbReference>
<evidence type="ECO:0000256" key="2">
    <source>
        <dbReference type="ARBA" id="ARBA00004857"/>
    </source>
</evidence>
<dbReference type="OrthoDB" id="9807051at2"/>
<dbReference type="PROSITE" id="PS01054">
    <property type="entry name" value="TRANSALDOLASE_1"/>
    <property type="match status" value="1"/>
</dbReference>
<evidence type="ECO:0000256" key="3">
    <source>
        <dbReference type="ARBA" id="ARBA00005740"/>
    </source>
</evidence>
<dbReference type="RefSeq" id="WP_126153071.1">
    <property type="nucleotide sequence ID" value="NZ_UZWE01000019.1"/>
</dbReference>
<dbReference type="InterPro" id="IPR022999">
    <property type="entry name" value="Transaldolase_3B"/>
</dbReference>
<dbReference type="PANTHER" id="PTHR10683:SF40">
    <property type="entry name" value="FRUCTOSE-6-PHOSPHATE ALDOLASE 1-RELATED"/>
    <property type="match status" value="1"/>
</dbReference>
<dbReference type="UniPathway" id="UPA00115">
    <property type="reaction ID" value="UER00414"/>
</dbReference>
<protein>
    <recommendedName>
        <fullName evidence="9">Probable transaldolase</fullName>
        <ecNumber evidence="9">2.2.1.2</ecNumber>
    </recommendedName>
</protein>
<dbReference type="HAMAP" id="MF_00494">
    <property type="entry name" value="Transaldolase_3b"/>
    <property type="match status" value="1"/>
</dbReference>
<accession>A0A447IIN8</accession>
<dbReference type="InterPro" id="IPR001585">
    <property type="entry name" value="TAL/FSA"/>
</dbReference>
<proteinExistence type="inferred from homology"/>
<comment type="subcellular location">
    <subcellularLocation>
        <location evidence="1 9">Cytoplasm</location>
    </subcellularLocation>
</comment>
<dbReference type="FunFam" id="3.20.20.70:FF:000018">
    <property type="entry name" value="Probable transaldolase"/>
    <property type="match status" value="1"/>
</dbReference>
<keyword evidence="5 9" id="KW-0808">Transferase</keyword>
<keyword evidence="7 9" id="KW-0704">Schiff base</keyword>
<comment type="function">
    <text evidence="9">Transaldolase is important for the balance of metabolites in the pentose-phosphate pathway.</text>
</comment>
<evidence type="ECO:0000313" key="11">
    <source>
        <dbReference type="Proteomes" id="UP000270743"/>
    </source>
</evidence>
<comment type="pathway">
    <text evidence="2 9">Carbohydrate degradation; pentose phosphate pathway; D-glyceraldehyde 3-phosphate and beta-D-fructose 6-phosphate from D-ribose 5-phosphate and D-xylulose 5-phosphate (non-oxidative stage): step 2/3.</text>
</comment>
<dbReference type="GO" id="GO:0004801">
    <property type="term" value="F:transaldolase activity"/>
    <property type="evidence" value="ECO:0007669"/>
    <property type="project" value="UniProtKB-UniRule"/>
</dbReference>
<evidence type="ECO:0000256" key="4">
    <source>
        <dbReference type="ARBA" id="ARBA00022490"/>
    </source>
</evidence>
<feature type="active site" description="Schiff-base intermediate with substrate" evidence="9">
    <location>
        <position position="83"/>
    </location>
</feature>
<dbReference type="Gene3D" id="3.20.20.70">
    <property type="entry name" value="Aldolase class I"/>
    <property type="match status" value="1"/>
</dbReference>
<dbReference type="Pfam" id="PF00923">
    <property type="entry name" value="TAL_FSA"/>
    <property type="match status" value="1"/>
</dbReference>
<dbReference type="InterPro" id="IPR004731">
    <property type="entry name" value="Transaldolase_3B/F6P_aldolase"/>
</dbReference>
<evidence type="ECO:0000256" key="7">
    <source>
        <dbReference type="ARBA" id="ARBA00023270"/>
    </source>
</evidence>
<dbReference type="InterPro" id="IPR013785">
    <property type="entry name" value="Aldolase_TIM"/>
</dbReference>
<dbReference type="SUPFAM" id="SSF51569">
    <property type="entry name" value="Aldolase"/>
    <property type="match status" value="1"/>
</dbReference>
<keyword evidence="6 9" id="KW-0570">Pentose shunt</keyword>
<dbReference type="EMBL" id="UZWE01000019">
    <property type="protein sequence ID" value="VDS07366.1"/>
    <property type="molecule type" value="Genomic_DNA"/>
</dbReference>
<dbReference type="NCBIfam" id="TIGR00875">
    <property type="entry name" value="fsa_talC_mipB"/>
    <property type="match status" value="1"/>
</dbReference>
<gene>
    <name evidence="9 10" type="primary">tal</name>
    <name evidence="10" type="ORF">PARHAE_00542</name>
</gene>
<sequence>MKFFLDTADVDAIRELNDLGMVDGVTTNPSLILKAGRNIEEVTAEICALVDGPVSAEVVADKAEDMIREGRHLAKIAKNIAIKVPLTWDGLKACRTFADEGHMVNVTLCFTAAQAILAAKAGATFISPFVGRLDDIGLDGVDLIADIREIYDNYGYETQILAASIRSVNHIVEVGKIGADVITAPPAVIKSMAKHVLTDKGLEQFTADWAKTGQKIGG</sequence>
<dbReference type="GO" id="GO:0005975">
    <property type="term" value="P:carbohydrate metabolic process"/>
    <property type="evidence" value="ECO:0007669"/>
    <property type="project" value="InterPro"/>
</dbReference>
<organism evidence="10 11">
    <name type="scientific">Paracoccus haematequi</name>
    <dbReference type="NCBI Taxonomy" id="2491866"/>
    <lineage>
        <taxon>Bacteria</taxon>
        <taxon>Pseudomonadati</taxon>
        <taxon>Pseudomonadota</taxon>
        <taxon>Alphaproteobacteria</taxon>
        <taxon>Rhodobacterales</taxon>
        <taxon>Paracoccaceae</taxon>
        <taxon>Paracoccus</taxon>
    </lineage>
</organism>
<keyword evidence="4 9" id="KW-0963">Cytoplasm</keyword>
<dbReference type="GO" id="GO:0005737">
    <property type="term" value="C:cytoplasm"/>
    <property type="evidence" value="ECO:0007669"/>
    <property type="project" value="UniProtKB-SubCell"/>
</dbReference>
<evidence type="ECO:0000256" key="8">
    <source>
        <dbReference type="ARBA" id="ARBA00048810"/>
    </source>
</evidence>
<dbReference type="GO" id="GO:0006098">
    <property type="term" value="P:pentose-phosphate shunt"/>
    <property type="evidence" value="ECO:0007669"/>
    <property type="project" value="UniProtKB-UniRule"/>
</dbReference>
<dbReference type="InterPro" id="IPR033919">
    <property type="entry name" value="TSA/FSA_arc/bac"/>
</dbReference>
<dbReference type="AlphaFoldDB" id="A0A447IIN8"/>
<name>A0A447IIN8_9RHOB</name>
<dbReference type="PROSITE" id="PS00958">
    <property type="entry name" value="TRANSALDOLASE_2"/>
    <property type="match status" value="1"/>
</dbReference>
<evidence type="ECO:0000256" key="5">
    <source>
        <dbReference type="ARBA" id="ARBA00022679"/>
    </source>
</evidence>
<keyword evidence="11" id="KW-1185">Reference proteome</keyword>
<dbReference type="GO" id="GO:0016832">
    <property type="term" value="F:aldehyde-lyase activity"/>
    <property type="evidence" value="ECO:0007669"/>
    <property type="project" value="InterPro"/>
</dbReference>
<dbReference type="Proteomes" id="UP000270743">
    <property type="component" value="Unassembled WGS sequence"/>
</dbReference>